<protein>
    <submittedName>
        <fullName evidence="1">Uncharacterized protein</fullName>
    </submittedName>
</protein>
<reference evidence="1 2" key="1">
    <citation type="submission" date="2014-04" db="EMBL/GenBank/DDBJ databases">
        <title>Evolutionary Origins and Diversification of the Mycorrhizal Mutualists.</title>
        <authorList>
            <consortium name="DOE Joint Genome Institute"/>
            <consortium name="Mycorrhizal Genomics Consortium"/>
            <person name="Kohler A."/>
            <person name="Kuo A."/>
            <person name="Nagy L.G."/>
            <person name="Floudas D."/>
            <person name="Copeland A."/>
            <person name="Barry K.W."/>
            <person name="Cichocki N."/>
            <person name="Veneault-Fourrey C."/>
            <person name="LaButti K."/>
            <person name="Lindquist E.A."/>
            <person name="Lipzen A."/>
            <person name="Lundell T."/>
            <person name="Morin E."/>
            <person name="Murat C."/>
            <person name="Riley R."/>
            <person name="Ohm R."/>
            <person name="Sun H."/>
            <person name="Tunlid A."/>
            <person name="Henrissat B."/>
            <person name="Grigoriev I.V."/>
            <person name="Hibbett D.S."/>
            <person name="Martin F."/>
        </authorList>
    </citation>
    <scope>NUCLEOTIDE SEQUENCE [LARGE SCALE GENOMIC DNA]</scope>
    <source>
        <strain evidence="1 2">MD-312</strain>
    </source>
</reference>
<gene>
    <name evidence="1" type="ORF">HYDPIDRAFT_120505</name>
</gene>
<dbReference type="Proteomes" id="UP000053820">
    <property type="component" value="Unassembled WGS sequence"/>
</dbReference>
<dbReference type="AlphaFoldDB" id="A0A0C9VWM5"/>
<evidence type="ECO:0000313" key="2">
    <source>
        <dbReference type="Proteomes" id="UP000053820"/>
    </source>
</evidence>
<name>A0A0C9VWM5_9AGAM</name>
<dbReference type="EMBL" id="KN840219">
    <property type="protein sequence ID" value="KIJ57623.1"/>
    <property type="molecule type" value="Genomic_DNA"/>
</dbReference>
<proteinExistence type="predicted"/>
<organism evidence="1 2">
    <name type="scientific">Hydnomerulius pinastri MD-312</name>
    <dbReference type="NCBI Taxonomy" id="994086"/>
    <lineage>
        <taxon>Eukaryota</taxon>
        <taxon>Fungi</taxon>
        <taxon>Dikarya</taxon>
        <taxon>Basidiomycota</taxon>
        <taxon>Agaricomycotina</taxon>
        <taxon>Agaricomycetes</taxon>
        <taxon>Agaricomycetidae</taxon>
        <taxon>Boletales</taxon>
        <taxon>Boletales incertae sedis</taxon>
        <taxon>Leucogyrophana</taxon>
    </lineage>
</organism>
<sequence>MNDATVLDMSTESHHTVLDDPVVTCAVPAAPNEAGSGGFRVAVVAHKDHSSVDLELSTLAVRTEGTGVPRPRNSCSGVEAARSVRLYPALSVENRSASRIGSQLYHVQEGWGKPWKGRDSGSPEW</sequence>
<accession>A0A0C9VWM5</accession>
<dbReference type="HOGENOM" id="CLU_1992928_0_0_1"/>
<keyword evidence="2" id="KW-1185">Reference proteome</keyword>
<evidence type="ECO:0000313" key="1">
    <source>
        <dbReference type="EMBL" id="KIJ57623.1"/>
    </source>
</evidence>